<comment type="caution">
    <text evidence="2">The sequence shown here is derived from an EMBL/GenBank/DDBJ whole genome shotgun (WGS) entry which is preliminary data.</text>
</comment>
<evidence type="ECO:0000313" key="2">
    <source>
        <dbReference type="EMBL" id="RDI36596.1"/>
    </source>
</evidence>
<dbReference type="AlphaFoldDB" id="A0A370G0R8"/>
<proteinExistence type="predicted"/>
<gene>
    <name evidence="2" type="ORF">C7453_109114</name>
</gene>
<protein>
    <recommendedName>
        <fullName evidence="4">Heavy-metal resistance protein CzcE</fullName>
    </recommendedName>
</protein>
<keyword evidence="3" id="KW-1185">Reference proteome</keyword>
<name>A0A370G0R8_GLULI</name>
<evidence type="ECO:0000256" key="1">
    <source>
        <dbReference type="SAM" id="SignalP"/>
    </source>
</evidence>
<organism evidence="2 3">
    <name type="scientific">Gluconacetobacter liquefaciens</name>
    <name type="common">Acetobacter liquefaciens</name>
    <dbReference type="NCBI Taxonomy" id="89584"/>
    <lineage>
        <taxon>Bacteria</taxon>
        <taxon>Pseudomonadati</taxon>
        <taxon>Pseudomonadota</taxon>
        <taxon>Alphaproteobacteria</taxon>
        <taxon>Acetobacterales</taxon>
        <taxon>Acetobacteraceae</taxon>
        <taxon>Gluconacetobacter</taxon>
    </lineage>
</organism>
<sequence>MFQALFRKTAFGAFGAGMFLLVAPPHAAQAHVVTNDEAGRLTLDALTAIPAPVRHVAYRHDARVVHVASISDRHSAHATVRSRGLVHNVVYHPHAAASVRRPAHKGRQRT</sequence>
<keyword evidence="1" id="KW-0732">Signal</keyword>
<evidence type="ECO:0008006" key="4">
    <source>
        <dbReference type="Google" id="ProtNLM"/>
    </source>
</evidence>
<reference evidence="2 3" key="1">
    <citation type="submission" date="2018-07" db="EMBL/GenBank/DDBJ databases">
        <title>Genomic Encyclopedia of Type Strains, Phase IV (KMG-IV): sequencing the most valuable type-strain genomes for metagenomic binning, comparative biology and taxonomic classification.</title>
        <authorList>
            <person name="Goeker M."/>
        </authorList>
    </citation>
    <scope>NUCLEOTIDE SEQUENCE [LARGE SCALE GENOMIC DNA]</scope>
    <source>
        <strain evidence="2 3">DSM 5603</strain>
    </source>
</reference>
<accession>A0A370G0R8</accession>
<dbReference type="Proteomes" id="UP000254958">
    <property type="component" value="Unassembled WGS sequence"/>
</dbReference>
<feature type="chain" id="PRO_5016737238" description="Heavy-metal resistance protein CzcE" evidence="1">
    <location>
        <begin position="28"/>
        <end position="110"/>
    </location>
</feature>
<evidence type="ECO:0000313" key="3">
    <source>
        <dbReference type="Proteomes" id="UP000254958"/>
    </source>
</evidence>
<feature type="signal peptide" evidence="1">
    <location>
        <begin position="1"/>
        <end position="27"/>
    </location>
</feature>
<dbReference type="EMBL" id="QQAW01000009">
    <property type="protein sequence ID" value="RDI36596.1"/>
    <property type="molecule type" value="Genomic_DNA"/>
</dbReference>